<organism evidence="8 9">
    <name type="scientific">Desulforamulus ruminis (strain ATCC 23193 / DSM 2154 / NCIMB 8452 / DL)</name>
    <name type="common">Desulfotomaculum ruminis</name>
    <dbReference type="NCBI Taxonomy" id="696281"/>
    <lineage>
        <taxon>Bacteria</taxon>
        <taxon>Bacillati</taxon>
        <taxon>Bacillota</taxon>
        <taxon>Clostridia</taxon>
        <taxon>Eubacteriales</taxon>
        <taxon>Peptococcaceae</taxon>
        <taxon>Desulforamulus</taxon>
    </lineage>
</organism>
<dbReference type="Gene3D" id="3.30.1130.10">
    <property type="match status" value="1"/>
</dbReference>
<evidence type="ECO:0000256" key="2">
    <source>
        <dbReference type="ARBA" id="ARBA00005013"/>
    </source>
</evidence>
<dbReference type="NCBIfam" id="TIGR00526">
    <property type="entry name" value="folB_dom"/>
    <property type="match status" value="1"/>
</dbReference>
<reference evidence="8 9" key="2">
    <citation type="journal article" date="2012" name="Stand. Genomic Sci.">
        <title>Complete genome sequence of the sulfate-reducing firmicute Desulfotomaculum ruminis type strain (DL(T)).</title>
        <authorList>
            <person name="Spring S."/>
            <person name="Visser M."/>
            <person name="Lu M."/>
            <person name="Copeland A."/>
            <person name="Lapidus A."/>
            <person name="Lucas S."/>
            <person name="Cheng J.F."/>
            <person name="Han C."/>
            <person name="Tapia R."/>
            <person name="Goodwin L.A."/>
            <person name="Pitluck S."/>
            <person name="Ivanova N."/>
            <person name="Land M."/>
            <person name="Hauser L."/>
            <person name="Larimer F."/>
            <person name="Rohde M."/>
            <person name="Goker M."/>
            <person name="Detter J.C."/>
            <person name="Kyrpides N.C."/>
            <person name="Woyke T."/>
            <person name="Schaap P.J."/>
            <person name="Plugge C.M."/>
            <person name="Muyzer G."/>
            <person name="Kuever J."/>
            <person name="Pereira I.A."/>
            <person name="Parshina S.N."/>
            <person name="Bernier-Latmani R."/>
            <person name="Stams A.J."/>
            <person name="Klenk H.P."/>
        </authorList>
    </citation>
    <scope>NUCLEOTIDE SEQUENCE [LARGE SCALE GENOMIC DNA]</scope>
    <source>
        <strain evidence="9">ATCC 23193 / DSM 2154 / NCIB 8452 / DL</strain>
    </source>
</reference>
<dbReference type="FunFam" id="3.30.1130.10:FF:000003">
    <property type="entry name" value="7,8-dihydroneopterin aldolase"/>
    <property type="match status" value="1"/>
</dbReference>
<dbReference type="GO" id="GO:0046656">
    <property type="term" value="P:folic acid biosynthetic process"/>
    <property type="evidence" value="ECO:0007669"/>
    <property type="project" value="UniProtKB-UniRule"/>
</dbReference>
<reference evidence="9" key="1">
    <citation type="submission" date="2011-05" db="EMBL/GenBank/DDBJ databases">
        <title>Complete sequence of Desulfotomaculum ruminis DSM 2154.</title>
        <authorList>
            <person name="Lucas S."/>
            <person name="Copeland A."/>
            <person name="Lapidus A."/>
            <person name="Cheng J.-F."/>
            <person name="Goodwin L."/>
            <person name="Pitluck S."/>
            <person name="Lu M."/>
            <person name="Detter J.C."/>
            <person name="Han C."/>
            <person name="Tapia R."/>
            <person name="Land M."/>
            <person name="Hauser L."/>
            <person name="Kyrpides N."/>
            <person name="Ivanova N."/>
            <person name="Mikhailova N."/>
            <person name="Pagani I."/>
            <person name="Stams A.J.M."/>
            <person name="Plugge C.M."/>
            <person name="Muyzer G."/>
            <person name="Kuever J."/>
            <person name="Parshina S.N."/>
            <person name="Ivanova A.E."/>
            <person name="Nazina T.N."/>
            <person name="Brambilla E."/>
            <person name="Spring S."/>
            <person name="Klenk H.-P."/>
            <person name="Woyke T."/>
        </authorList>
    </citation>
    <scope>NUCLEOTIDE SEQUENCE [LARGE SCALE GENOMIC DNA]</scope>
    <source>
        <strain evidence="9">ATCC 23193 / DSM 2154 / NCIB 8452 / DL</strain>
    </source>
</reference>
<dbReference type="GO" id="GO:0004150">
    <property type="term" value="F:dihydroneopterin aldolase activity"/>
    <property type="evidence" value="ECO:0007669"/>
    <property type="project" value="UniProtKB-UniRule"/>
</dbReference>
<dbReference type="KEGG" id="dru:Desru_0233"/>
<dbReference type="SMART" id="SM00905">
    <property type="entry name" value="FolB"/>
    <property type="match status" value="1"/>
</dbReference>
<evidence type="ECO:0000256" key="3">
    <source>
        <dbReference type="ARBA" id="ARBA00005708"/>
    </source>
</evidence>
<dbReference type="EMBL" id="CP002780">
    <property type="protein sequence ID" value="AEG58531.1"/>
    <property type="molecule type" value="Genomic_DNA"/>
</dbReference>
<evidence type="ECO:0000256" key="1">
    <source>
        <dbReference type="ARBA" id="ARBA00001353"/>
    </source>
</evidence>
<dbReference type="CDD" id="cd00534">
    <property type="entry name" value="DHNA_DHNTPE"/>
    <property type="match status" value="1"/>
</dbReference>
<comment type="function">
    <text evidence="6">Catalyzes the conversion of 7,8-dihydroneopterin to 6-hydroxymethyl-7,8-dihydropterin.</text>
</comment>
<dbReference type="EC" id="4.1.2.25" evidence="6"/>
<dbReference type="STRING" id="696281.Desru_0233"/>
<dbReference type="Pfam" id="PF02152">
    <property type="entry name" value="FolB"/>
    <property type="match status" value="1"/>
</dbReference>
<dbReference type="UniPathway" id="UPA00077">
    <property type="reaction ID" value="UER00154"/>
</dbReference>
<dbReference type="InterPro" id="IPR043133">
    <property type="entry name" value="GTP-CH-I_C/QueF"/>
</dbReference>
<dbReference type="Proteomes" id="UP000009234">
    <property type="component" value="Chromosome"/>
</dbReference>
<evidence type="ECO:0000256" key="6">
    <source>
        <dbReference type="RuleBase" id="RU362079"/>
    </source>
</evidence>
<comment type="pathway">
    <text evidence="2 6">Cofactor biosynthesis; tetrahydrofolate biosynthesis; 2-amino-4-hydroxy-6-hydroxymethyl-7,8-dihydropteridine diphosphate from 7,8-dihydroneopterin triphosphate: step 3/4.</text>
</comment>
<gene>
    <name evidence="8" type="ordered locus">Desru_0233</name>
</gene>
<dbReference type="GO" id="GO:0005737">
    <property type="term" value="C:cytoplasm"/>
    <property type="evidence" value="ECO:0007669"/>
    <property type="project" value="TreeGrafter"/>
</dbReference>
<protein>
    <recommendedName>
        <fullName evidence="6">7,8-dihydroneopterin aldolase</fullName>
        <ecNumber evidence="6">4.1.2.25</ecNumber>
    </recommendedName>
</protein>
<name>F6DNJ1_DESRL</name>
<dbReference type="NCBIfam" id="TIGR00525">
    <property type="entry name" value="folB"/>
    <property type="match status" value="1"/>
</dbReference>
<dbReference type="SUPFAM" id="SSF55620">
    <property type="entry name" value="Tetrahydrobiopterin biosynthesis enzymes-like"/>
    <property type="match status" value="1"/>
</dbReference>
<feature type="domain" description="Dihydroneopterin aldolase/epimerase" evidence="7">
    <location>
        <begin position="5"/>
        <end position="118"/>
    </location>
</feature>
<accession>F6DNJ1</accession>
<keyword evidence="5 6" id="KW-0456">Lyase</keyword>
<dbReference type="AlphaFoldDB" id="F6DNJ1"/>
<evidence type="ECO:0000313" key="9">
    <source>
        <dbReference type="Proteomes" id="UP000009234"/>
    </source>
</evidence>
<dbReference type="GO" id="GO:0046654">
    <property type="term" value="P:tetrahydrofolate biosynthetic process"/>
    <property type="evidence" value="ECO:0007669"/>
    <property type="project" value="UniProtKB-UniRule"/>
</dbReference>
<evidence type="ECO:0000256" key="5">
    <source>
        <dbReference type="ARBA" id="ARBA00023239"/>
    </source>
</evidence>
<dbReference type="eggNOG" id="COG1539">
    <property type="taxonomic scope" value="Bacteria"/>
</dbReference>
<keyword evidence="9" id="KW-1185">Reference proteome</keyword>
<dbReference type="InterPro" id="IPR006156">
    <property type="entry name" value="Dihydroneopterin_aldolase"/>
</dbReference>
<dbReference type="InterPro" id="IPR006157">
    <property type="entry name" value="FolB_dom"/>
</dbReference>
<dbReference type="HOGENOM" id="CLU_112632_1_3_9"/>
<proteinExistence type="inferred from homology"/>
<evidence type="ECO:0000259" key="7">
    <source>
        <dbReference type="SMART" id="SM00905"/>
    </source>
</evidence>
<evidence type="ECO:0000256" key="4">
    <source>
        <dbReference type="ARBA" id="ARBA00022909"/>
    </source>
</evidence>
<comment type="similarity">
    <text evidence="3 6">Belongs to the DHNA family.</text>
</comment>
<evidence type="ECO:0000313" key="8">
    <source>
        <dbReference type="EMBL" id="AEG58531.1"/>
    </source>
</evidence>
<dbReference type="OrthoDB" id="9808041at2"/>
<dbReference type="RefSeq" id="WP_013840308.1">
    <property type="nucleotide sequence ID" value="NC_015589.1"/>
</dbReference>
<dbReference type="PANTHER" id="PTHR42844:SF1">
    <property type="entry name" value="DIHYDRONEOPTERIN ALDOLASE 1-RELATED"/>
    <property type="match status" value="1"/>
</dbReference>
<dbReference type="PANTHER" id="PTHR42844">
    <property type="entry name" value="DIHYDRONEOPTERIN ALDOLASE 1-RELATED"/>
    <property type="match status" value="1"/>
</dbReference>
<sequence length="121" mass="13802">MRDKIILSGMKFYGYHGVLEEEQQLGQRFEVDLELYLNLKPAGEADDPALTVSYADVFEAVRQVVTGRSRKLLEAVAEDIGRQVLDQYEQVAEVKVLLKKPGAPINGDFRYMAVEIQRERK</sequence>
<comment type="catalytic activity">
    <reaction evidence="1 6">
        <text>7,8-dihydroneopterin = 6-hydroxymethyl-7,8-dihydropterin + glycolaldehyde</text>
        <dbReference type="Rhea" id="RHEA:10540"/>
        <dbReference type="ChEBI" id="CHEBI:17001"/>
        <dbReference type="ChEBI" id="CHEBI:17071"/>
        <dbReference type="ChEBI" id="CHEBI:44841"/>
        <dbReference type="EC" id="4.1.2.25"/>
    </reaction>
</comment>
<keyword evidence="4 6" id="KW-0289">Folate biosynthesis</keyword>